<sequence>MLVLVNPAPQQLTQQPRGRCTLSRLSLTRTYWKFRTYQDLSQLYIDVRHLKVSVDDAIASDSPGFHRTINPSIGKTVLIQDMQSKIDMFGVSLKVSHT</sequence>
<organism evidence="1 2">
    <name type="scientific">Cuscuta australis</name>
    <dbReference type="NCBI Taxonomy" id="267555"/>
    <lineage>
        <taxon>Eukaryota</taxon>
        <taxon>Viridiplantae</taxon>
        <taxon>Streptophyta</taxon>
        <taxon>Embryophyta</taxon>
        <taxon>Tracheophyta</taxon>
        <taxon>Spermatophyta</taxon>
        <taxon>Magnoliopsida</taxon>
        <taxon>eudicotyledons</taxon>
        <taxon>Gunneridae</taxon>
        <taxon>Pentapetalae</taxon>
        <taxon>asterids</taxon>
        <taxon>lamiids</taxon>
        <taxon>Solanales</taxon>
        <taxon>Convolvulaceae</taxon>
        <taxon>Cuscuteae</taxon>
        <taxon>Cuscuta</taxon>
        <taxon>Cuscuta subgen. Grammica</taxon>
        <taxon>Cuscuta sect. Cleistogrammica</taxon>
    </lineage>
</organism>
<accession>A0A328DRX5</accession>
<comment type="caution">
    <text evidence="1">The sequence shown here is derived from an EMBL/GenBank/DDBJ whole genome shotgun (WGS) entry which is preliminary data.</text>
</comment>
<keyword evidence="2" id="KW-1185">Reference proteome</keyword>
<gene>
    <name evidence="1" type="ORF">DM860_017022</name>
</gene>
<dbReference type="AlphaFoldDB" id="A0A328DRX5"/>
<evidence type="ECO:0000313" key="1">
    <source>
        <dbReference type="EMBL" id="RAL46981.1"/>
    </source>
</evidence>
<dbReference type="EMBL" id="NQVE01000119">
    <property type="protein sequence ID" value="RAL46981.1"/>
    <property type="molecule type" value="Genomic_DNA"/>
</dbReference>
<name>A0A328DRX5_9ASTE</name>
<protein>
    <submittedName>
        <fullName evidence="1">Uncharacterized protein</fullName>
    </submittedName>
</protein>
<dbReference type="Proteomes" id="UP000249390">
    <property type="component" value="Unassembled WGS sequence"/>
</dbReference>
<evidence type="ECO:0000313" key="2">
    <source>
        <dbReference type="Proteomes" id="UP000249390"/>
    </source>
</evidence>
<proteinExistence type="predicted"/>
<reference evidence="1 2" key="1">
    <citation type="submission" date="2018-06" db="EMBL/GenBank/DDBJ databases">
        <title>The Genome of Cuscuta australis (Dodder) Provides Insight into the Evolution of Plant Parasitism.</title>
        <authorList>
            <person name="Liu H."/>
        </authorList>
    </citation>
    <scope>NUCLEOTIDE SEQUENCE [LARGE SCALE GENOMIC DNA]</scope>
    <source>
        <strain evidence="2">cv. Yunnan</strain>
        <tissue evidence="1">Vines</tissue>
    </source>
</reference>